<keyword evidence="12" id="KW-1185">Reference proteome</keyword>
<keyword evidence="8 9" id="KW-0413">Isomerase</keyword>
<comment type="pathway">
    <text evidence="2 9">Amino-acid biosynthesis; L-tryptophan biosynthesis; L-tryptophan from chorismate: step 3/5.</text>
</comment>
<comment type="caution">
    <text evidence="11">The sequence shown here is derived from an EMBL/GenBank/DDBJ whole genome shotgun (WGS) entry which is preliminary data.</text>
</comment>
<dbReference type="eggNOG" id="COG0135">
    <property type="taxonomic scope" value="Bacteria"/>
</dbReference>
<organism evidence="11 12">
    <name type="scientific">Sphingobacterium deserti</name>
    <dbReference type="NCBI Taxonomy" id="1229276"/>
    <lineage>
        <taxon>Bacteria</taxon>
        <taxon>Pseudomonadati</taxon>
        <taxon>Bacteroidota</taxon>
        <taxon>Sphingobacteriia</taxon>
        <taxon>Sphingobacteriales</taxon>
        <taxon>Sphingobacteriaceae</taxon>
        <taxon>Sphingobacterium</taxon>
    </lineage>
</organism>
<dbReference type="OrthoDB" id="9786954at2"/>
<dbReference type="EMBL" id="JJMU01000014">
    <property type="protein sequence ID" value="KGE15204.1"/>
    <property type="molecule type" value="Genomic_DNA"/>
</dbReference>
<comment type="catalytic activity">
    <reaction evidence="1 9">
        <text>N-(5-phospho-beta-D-ribosyl)anthranilate = 1-(2-carboxyphenylamino)-1-deoxy-D-ribulose 5-phosphate</text>
        <dbReference type="Rhea" id="RHEA:21540"/>
        <dbReference type="ChEBI" id="CHEBI:18277"/>
        <dbReference type="ChEBI" id="CHEBI:58613"/>
        <dbReference type="EC" id="5.3.1.24"/>
    </reaction>
</comment>
<evidence type="ECO:0000256" key="1">
    <source>
        <dbReference type="ARBA" id="ARBA00001164"/>
    </source>
</evidence>
<evidence type="ECO:0000256" key="7">
    <source>
        <dbReference type="ARBA" id="ARBA00023141"/>
    </source>
</evidence>
<evidence type="ECO:0000313" key="12">
    <source>
        <dbReference type="Proteomes" id="UP000031802"/>
    </source>
</evidence>
<dbReference type="STRING" id="1229276.DI53_0885"/>
<evidence type="ECO:0000259" key="10">
    <source>
        <dbReference type="Pfam" id="PF00697"/>
    </source>
</evidence>
<dbReference type="RefSeq" id="WP_037495830.1">
    <property type="nucleotide sequence ID" value="NZ_JJMU01000014.1"/>
</dbReference>
<proteinExistence type="inferred from homology"/>
<reference evidence="12" key="1">
    <citation type="submission" date="2014-04" db="EMBL/GenBank/DDBJ databases">
        <title>Whole-Genome optical mapping and complete genome sequence of Sphingobacterium deserti sp. nov., a new spaces isolated from desert in the west of China.</title>
        <authorList>
            <person name="Teng C."/>
            <person name="Zhou Z."/>
            <person name="Li X."/>
            <person name="Chen M."/>
            <person name="Lin M."/>
            <person name="Wang L."/>
            <person name="Su S."/>
            <person name="Zhang C."/>
            <person name="Zhang W."/>
        </authorList>
    </citation>
    <scope>NUCLEOTIDE SEQUENCE [LARGE SCALE GENOMIC DNA]</scope>
    <source>
        <strain evidence="12">ACCC05744</strain>
    </source>
</reference>
<dbReference type="EC" id="5.3.1.24" evidence="3 9"/>
<dbReference type="InterPro" id="IPR013785">
    <property type="entry name" value="Aldolase_TIM"/>
</dbReference>
<sequence length="206" mass="22951">MDLQVKVCGMRDPENIVALAALPIDYIGFIFYEKSPRFISHVPKMTSIPENLTKIGVFVNASEKYIQEKVGEGLQGVQLHGTETAQTCLLFKQQGLVVLKAFGISQGFNWQQLYPYVDAVDYFLFDTKSDAHGGTGVAFDWKLLAEYPFQVPYFLSGGLSLTNMEEAKNLGDARLQGLDLNSRFESAPAFKDIDKIANALKIIKDE</sequence>
<dbReference type="Gene3D" id="3.20.20.70">
    <property type="entry name" value="Aldolase class I"/>
    <property type="match status" value="1"/>
</dbReference>
<evidence type="ECO:0000256" key="4">
    <source>
        <dbReference type="ARBA" id="ARBA00022272"/>
    </source>
</evidence>
<dbReference type="PANTHER" id="PTHR42894:SF1">
    <property type="entry name" value="N-(5'-PHOSPHORIBOSYL)ANTHRANILATE ISOMERASE"/>
    <property type="match status" value="1"/>
</dbReference>
<evidence type="ECO:0000256" key="2">
    <source>
        <dbReference type="ARBA" id="ARBA00004664"/>
    </source>
</evidence>
<gene>
    <name evidence="9" type="primary">trpF</name>
    <name evidence="11" type="ORF">DI53_0885</name>
</gene>
<dbReference type="Pfam" id="PF00697">
    <property type="entry name" value="PRAI"/>
    <property type="match status" value="1"/>
</dbReference>
<dbReference type="InterPro" id="IPR011060">
    <property type="entry name" value="RibuloseP-bd_barrel"/>
</dbReference>
<dbReference type="Proteomes" id="UP000031802">
    <property type="component" value="Unassembled WGS sequence"/>
</dbReference>
<protein>
    <recommendedName>
        <fullName evidence="4 9">N-(5'-phosphoribosyl)anthranilate isomerase</fullName>
        <shortName evidence="9">PRAI</shortName>
        <ecNumber evidence="3 9">5.3.1.24</ecNumber>
    </recommendedName>
</protein>
<dbReference type="CDD" id="cd00405">
    <property type="entry name" value="PRAI"/>
    <property type="match status" value="1"/>
</dbReference>
<dbReference type="InterPro" id="IPR001240">
    <property type="entry name" value="PRAI_dom"/>
</dbReference>
<dbReference type="PANTHER" id="PTHR42894">
    <property type="entry name" value="N-(5'-PHOSPHORIBOSYL)ANTHRANILATE ISOMERASE"/>
    <property type="match status" value="1"/>
</dbReference>
<dbReference type="UniPathway" id="UPA00035">
    <property type="reaction ID" value="UER00042"/>
</dbReference>
<dbReference type="SUPFAM" id="SSF51366">
    <property type="entry name" value="Ribulose-phoshate binding barrel"/>
    <property type="match status" value="1"/>
</dbReference>
<name>A0A0B8T951_9SPHI</name>
<evidence type="ECO:0000256" key="6">
    <source>
        <dbReference type="ARBA" id="ARBA00022822"/>
    </source>
</evidence>
<evidence type="ECO:0000256" key="8">
    <source>
        <dbReference type="ARBA" id="ARBA00023235"/>
    </source>
</evidence>
<accession>A0A0B8T951</accession>
<dbReference type="PATRIC" id="fig|1229276.3.peg.908"/>
<keyword evidence="6 9" id="KW-0822">Tryptophan biosynthesis</keyword>
<keyword evidence="5 9" id="KW-0028">Amino-acid biosynthesis</keyword>
<evidence type="ECO:0000256" key="9">
    <source>
        <dbReference type="HAMAP-Rule" id="MF_00135"/>
    </source>
</evidence>
<dbReference type="AlphaFoldDB" id="A0A0B8T951"/>
<evidence type="ECO:0000313" key="11">
    <source>
        <dbReference type="EMBL" id="KGE15204.1"/>
    </source>
</evidence>
<dbReference type="GO" id="GO:0004640">
    <property type="term" value="F:phosphoribosylanthranilate isomerase activity"/>
    <property type="evidence" value="ECO:0007669"/>
    <property type="project" value="UniProtKB-UniRule"/>
</dbReference>
<comment type="similarity">
    <text evidence="9">Belongs to the TrpF family.</text>
</comment>
<reference evidence="11 12" key="2">
    <citation type="journal article" date="2015" name="PLoS ONE">
        <title>Whole-Genome Optical Mapping and Finished Genome Sequence of Sphingobacterium deserti sp. nov., a New Species Isolated from the Western Desert of China.</title>
        <authorList>
            <person name="Teng C."/>
            <person name="Zhou Z."/>
            <person name="Molnar I."/>
            <person name="Li X."/>
            <person name="Tang R."/>
            <person name="Chen M."/>
            <person name="Wang L."/>
            <person name="Su S."/>
            <person name="Zhang W."/>
            <person name="Lin M."/>
        </authorList>
    </citation>
    <scope>NUCLEOTIDE SEQUENCE [LARGE SCALE GENOMIC DNA]</scope>
    <source>
        <strain evidence="12">ACCC05744</strain>
    </source>
</reference>
<dbReference type="InterPro" id="IPR044643">
    <property type="entry name" value="TrpF_fam"/>
</dbReference>
<feature type="domain" description="N-(5'phosphoribosyl) anthranilate isomerase (PRAI)" evidence="10">
    <location>
        <begin position="5"/>
        <end position="200"/>
    </location>
</feature>
<keyword evidence="7 9" id="KW-0057">Aromatic amino acid biosynthesis</keyword>
<dbReference type="GO" id="GO:0000162">
    <property type="term" value="P:L-tryptophan biosynthetic process"/>
    <property type="evidence" value="ECO:0007669"/>
    <property type="project" value="UniProtKB-UniRule"/>
</dbReference>
<dbReference type="HAMAP" id="MF_00135">
    <property type="entry name" value="PRAI"/>
    <property type="match status" value="1"/>
</dbReference>
<evidence type="ECO:0000256" key="3">
    <source>
        <dbReference type="ARBA" id="ARBA00012572"/>
    </source>
</evidence>
<evidence type="ECO:0000256" key="5">
    <source>
        <dbReference type="ARBA" id="ARBA00022605"/>
    </source>
</evidence>